<dbReference type="InterPro" id="IPR013986">
    <property type="entry name" value="DExx_box_DNA_helicase_dom_sf"/>
</dbReference>
<dbReference type="GO" id="GO:0003677">
    <property type="term" value="F:DNA binding"/>
    <property type="evidence" value="ECO:0007669"/>
    <property type="project" value="UniProtKB-KW"/>
</dbReference>
<proteinExistence type="inferred from homology"/>
<keyword evidence="7" id="KW-0413">Isomerase</keyword>
<evidence type="ECO:0000256" key="11">
    <source>
        <dbReference type="PROSITE-ProRule" id="PRU00560"/>
    </source>
</evidence>
<accession>A0A6N8U4N0</accession>
<dbReference type="InterPro" id="IPR014017">
    <property type="entry name" value="DNA_helicase_UvrD-like_C"/>
</dbReference>
<evidence type="ECO:0000256" key="6">
    <source>
        <dbReference type="ARBA" id="ARBA00023125"/>
    </source>
</evidence>
<evidence type="ECO:0000256" key="10">
    <source>
        <dbReference type="ARBA" id="ARBA00048988"/>
    </source>
</evidence>
<dbReference type="GO" id="GO:0005524">
    <property type="term" value="F:ATP binding"/>
    <property type="evidence" value="ECO:0007669"/>
    <property type="project" value="UniProtKB-UniRule"/>
</dbReference>
<evidence type="ECO:0000313" key="14">
    <source>
        <dbReference type="EMBL" id="MXQ73042.1"/>
    </source>
</evidence>
<dbReference type="Proteomes" id="UP000434036">
    <property type="component" value="Unassembled WGS sequence"/>
</dbReference>
<dbReference type="SUPFAM" id="SSF52540">
    <property type="entry name" value="P-loop containing nucleoside triphosphate hydrolases"/>
    <property type="match status" value="1"/>
</dbReference>
<dbReference type="EMBL" id="WUUQ01000001">
    <property type="protein sequence ID" value="MXQ73042.1"/>
    <property type="molecule type" value="Genomic_DNA"/>
</dbReference>
<comment type="caution">
    <text evidence="14">The sequence shown here is derived from an EMBL/GenBank/DDBJ whole genome shotgun (WGS) entry which is preliminary data.</text>
</comment>
<keyword evidence="3 11" id="KW-0378">Hydrolase</keyword>
<dbReference type="Gene3D" id="1.10.486.10">
    <property type="entry name" value="PCRA, domain 4"/>
    <property type="match status" value="1"/>
</dbReference>
<evidence type="ECO:0000256" key="3">
    <source>
        <dbReference type="ARBA" id="ARBA00022801"/>
    </source>
</evidence>
<dbReference type="Gene3D" id="1.10.10.160">
    <property type="match status" value="1"/>
</dbReference>
<evidence type="ECO:0000256" key="2">
    <source>
        <dbReference type="ARBA" id="ARBA00022741"/>
    </source>
</evidence>
<dbReference type="InterPro" id="IPR014016">
    <property type="entry name" value="UvrD-like_ATP-bd"/>
</dbReference>
<dbReference type="CDD" id="cd17932">
    <property type="entry name" value="DEXQc_UvrD"/>
    <property type="match status" value="1"/>
</dbReference>
<dbReference type="GO" id="GO:0016787">
    <property type="term" value="F:hydrolase activity"/>
    <property type="evidence" value="ECO:0007669"/>
    <property type="project" value="UniProtKB-UniRule"/>
</dbReference>
<evidence type="ECO:0000259" key="12">
    <source>
        <dbReference type="PROSITE" id="PS51198"/>
    </source>
</evidence>
<keyword evidence="4 11" id="KW-0347">Helicase</keyword>
<dbReference type="CDD" id="cd18807">
    <property type="entry name" value="SF1_C_UvrD"/>
    <property type="match status" value="1"/>
</dbReference>
<dbReference type="GO" id="GO:0005829">
    <property type="term" value="C:cytosol"/>
    <property type="evidence" value="ECO:0007669"/>
    <property type="project" value="TreeGrafter"/>
</dbReference>
<dbReference type="Pfam" id="PF00580">
    <property type="entry name" value="UvrD-helicase"/>
    <property type="match status" value="1"/>
</dbReference>
<feature type="domain" description="UvrD-like helicase C-terminal" evidence="13">
    <location>
        <begin position="286"/>
        <end position="555"/>
    </location>
</feature>
<evidence type="ECO:0000256" key="5">
    <source>
        <dbReference type="ARBA" id="ARBA00022840"/>
    </source>
</evidence>
<keyword evidence="2 11" id="KW-0547">Nucleotide-binding</keyword>
<comment type="catalytic activity">
    <reaction evidence="8">
        <text>Couples ATP hydrolysis with the unwinding of duplex DNA by translocating in the 3'-5' direction.</text>
        <dbReference type="EC" id="5.6.2.4"/>
    </reaction>
</comment>
<comment type="similarity">
    <text evidence="1">Belongs to the helicase family. UvrD subfamily.</text>
</comment>
<dbReference type="Gene3D" id="3.40.50.300">
    <property type="entry name" value="P-loop containing nucleotide triphosphate hydrolases"/>
    <property type="match status" value="2"/>
</dbReference>
<dbReference type="PANTHER" id="PTHR11070">
    <property type="entry name" value="UVRD / RECB / PCRA DNA HELICASE FAMILY MEMBER"/>
    <property type="match status" value="1"/>
</dbReference>
<evidence type="ECO:0000256" key="7">
    <source>
        <dbReference type="ARBA" id="ARBA00023235"/>
    </source>
</evidence>
<gene>
    <name evidence="14" type="ORF">GSF08_03715</name>
</gene>
<dbReference type="InterPro" id="IPR027417">
    <property type="entry name" value="P-loop_NTPase"/>
</dbReference>
<keyword evidence="15" id="KW-1185">Reference proteome</keyword>
<dbReference type="PANTHER" id="PTHR11070:SF2">
    <property type="entry name" value="ATP-DEPENDENT DNA HELICASE SRS2"/>
    <property type="match status" value="1"/>
</dbReference>
<dbReference type="InterPro" id="IPR000212">
    <property type="entry name" value="DNA_helicase_UvrD/REP"/>
</dbReference>
<sequence>MSLLSTLNEQQREAVTTIDSHVRIIAGAGSGKTRVITTRIAYLLESCGVYAHRILAITFTNKAANEMKERVRAILGDASAGIQISTIHSFCVRLLREDIYELAYPRNFTIVGSDDQKAILREAYRELDVDVKTYSFNSVLGYISQNKTHLVDPDQAKDFAKDWRGEQIKAEVYAYYQRRLKAMYALDFDDLLLFTYQLLKDNEEVRRKWQRRFQFIHVDEFQDVDELQYAIIRYLVGDHSWLCVVGDPDQTIYTWRGAQVDIIMNFERDFPDCKTIVLNENYRSTPSILAGANSLIKNNKNRIDKDLFTRKDDTGKIIHFSAIDEQNEPVWVSARIRALHVSGISYRDIAVLYRSNYLSRSLERTLLDAQIPYRIYGGIRFYDRAEIKDSLSYLRLLLDDNPAQDLAVKRVINAPKRGIGAKTMELIEQGAKAHQSTLYAFLKEGPIARGKAQTSIDEFVRVIEDCRAQREALSISRLLEKVIQDSGYLFSLEQDKETERIENIKELINDIDLFEQNNPEGTLDEYLQMISLYTDKEQENTGEFVQLMTVHAAKGLEFNHVFVYSLCEGIFPSEKSISEGGEKALEEERRLAYVAFTRAREHLYLSDSQGYSFVLDRVKRTSRFVREIDENYLEDVGLPPKATARSYGYREEETPFSSQMHQPMPDYMPDEASIRPAKKRGGPIRKGDHVVHIAFGEGVVINVKEGLAQIAFDRKYGIRKIMADHPSLAKK</sequence>
<keyword evidence="5 11" id="KW-0067">ATP-binding</keyword>
<reference evidence="14 15" key="1">
    <citation type="submission" date="2019-12" db="EMBL/GenBank/DDBJ databases">
        <authorList>
            <person name="Yang R."/>
        </authorList>
    </citation>
    <scope>NUCLEOTIDE SEQUENCE [LARGE SCALE GENOMIC DNA]</scope>
    <source>
        <strain evidence="14 15">DONG20-135</strain>
    </source>
</reference>
<evidence type="ECO:0000256" key="9">
    <source>
        <dbReference type="ARBA" id="ARBA00034808"/>
    </source>
</evidence>
<feature type="domain" description="UvrD-like helicase ATP-binding" evidence="12">
    <location>
        <begin position="5"/>
        <end position="285"/>
    </location>
</feature>
<dbReference type="GO" id="GO:0000725">
    <property type="term" value="P:recombinational repair"/>
    <property type="evidence" value="ECO:0007669"/>
    <property type="project" value="TreeGrafter"/>
</dbReference>
<reference evidence="14 15" key="2">
    <citation type="submission" date="2020-01" db="EMBL/GenBank/DDBJ databases">
        <title>Clostridiaceae sp. nov. isolated from the gut of human by culturomics.</title>
        <authorList>
            <person name="Chang Y."/>
        </authorList>
    </citation>
    <scope>NUCLEOTIDE SEQUENCE [LARGE SCALE GENOMIC DNA]</scope>
    <source>
        <strain evidence="14 15">DONG20-135</strain>
    </source>
</reference>
<dbReference type="AlphaFoldDB" id="A0A6N8U4N0"/>
<dbReference type="PROSITE" id="PS51217">
    <property type="entry name" value="UVRD_HELICASE_CTER"/>
    <property type="match status" value="1"/>
</dbReference>
<dbReference type="RefSeq" id="WP_160624705.1">
    <property type="nucleotide sequence ID" value="NZ_WUUQ01000001.1"/>
</dbReference>
<dbReference type="GO" id="GO:0043138">
    <property type="term" value="F:3'-5' DNA helicase activity"/>
    <property type="evidence" value="ECO:0007669"/>
    <property type="project" value="UniProtKB-EC"/>
</dbReference>
<evidence type="ECO:0000256" key="4">
    <source>
        <dbReference type="ARBA" id="ARBA00022806"/>
    </source>
</evidence>
<dbReference type="PROSITE" id="PS51198">
    <property type="entry name" value="UVRD_HELICASE_ATP_BIND"/>
    <property type="match status" value="1"/>
</dbReference>
<evidence type="ECO:0000259" key="13">
    <source>
        <dbReference type="PROSITE" id="PS51217"/>
    </source>
</evidence>
<evidence type="ECO:0000256" key="1">
    <source>
        <dbReference type="ARBA" id="ARBA00009922"/>
    </source>
</evidence>
<dbReference type="GO" id="GO:0033202">
    <property type="term" value="C:DNA helicase complex"/>
    <property type="evidence" value="ECO:0007669"/>
    <property type="project" value="TreeGrafter"/>
</dbReference>
<evidence type="ECO:0000313" key="15">
    <source>
        <dbReference type="Proteomes" id="UP000434036"/>
    </source>
</evidence>
<dbReference type="EC" id="5.6.2.4" evidence="9"/>
<organism evidence="14 15">
    <name type="scientific">Copranaerobaculum intestinale</name>
    <dbReference type="NCBI Taxonomy" id="2692629"/>
    <lineage>
        <taxon>Bacteria</taxon>
        <taxon>Bacillati</taxon>
        <taxon>Bacillota</taxon>
        <taxon>Erysipelotrichia</taxon>
        <taxon>Erysipelotrichales</taxon>
        <taxon>Erysipelotrichaceae</taxon>
        <taxon>Copranaerobaculum</taxon>
    </lineage>
</organism>
<comment type="catalytic activity">
    <reaction evidence="10">
        <text>ATP + H2O = ADP + phosphate + H(+)</text>
        <dbReference type="Rhea" id="RHEA:13065"/>
        <dbReference type="ChEBI" id="CHEBI:15377"/>
        <dbReference type="ChEBI" id="CHEBI:15378"/>
        <dbReference type="ChEBI" id="CHEBI:30616"/>
        <dbReference type="ChEBI" id="CHEBI:43474"/>
        <dbReference type="ChEBI" id="CHEBI:456216"/>
        <dbReference type="EC" id="5.6.2.4"/>
    </reaction>
</comment>
<keyword evidence="6" id="KW-0238">DNA-binding</keyword>
<name>A0A6N8U4N0_9FIRM</name>
<evidence type="ECO:0000256" key="8">
    <source>
        <dbReference type="ARBA" id="ARBA00034617"/>
    </source>
</evidence>
<feature type="binding site" evidence="11">
    <location>
        <begin position="26"/>
        <end position="33"/>
    </location>
    <ligand>
        <name>ATP</name>
        <dbReference type="ChEBI" id="CHEBI:30616"/>
    </ligand>
</feature>
<dbReference type="Pfam" id="PF13361">
    <property type="entry name" value="UvrD_C"/>
    <property type="match status" value="1"/>
</dbReference>
<protein>
    <recommendedName>
        <fullName evidence="9">DNA 3'-5' helicase</fullName>
        <ecNumber evidence="9">5.6.2.4</ecNumber>
    </recommendedName>
</protein>